<proteinExistence type="predicted"/>
<feature type="region of interest" description="Disordered" evidence="1">
    <location>
        <begin position="1"/>
        <end position="23"/>
    </location>
</feature>
<comment type="caution">
    <text evidence="2">The sequence shown here is derived from an EMBL/GenBank/DDBJ whole genome shotgun (WGS) entry which is preliminary data.</text>
</comment>
<organism evidence="2 3">
    <name type="scientific">Hevea brasiliensis</name>
    <name type="common">Para rubber tree</name>
    <name type="synonym">Siphonia brasiliensis</name>
    <dbReference type="NCBI Taxonomy" id="3981"/>
    <lineage>
        <taxon>Eukaryota</taxon>
        <taxon>Viridiplantae</taxon>
        <taxon>Streptophyta</taxon>
        <taxon>Embryophyta</taxon>
        <taxon>Tracheophyta</taxon>
        <taxon>Spermatophyta</taxon>
        <taxon>Magnoliopsida</taxon>
        <taxon>eudicotyledons</taxon>
        <taxon>Gunneridae</taxon>
        <taxon>Pentapetalae</taxon>
        <taxon>rosids</taxon>
        <taxon>fabids</taxon>
        <taxon>Malpighiales</taxon>
        <taxon>Euphorbiaceae</taxon>
        <taxon>Crotonoideae</taxon>
        <taxon>Micrandreae</taxon>
        <taxon>Hevea</taxon>
    </lineage>
</organism>
<dbReference type="EMBL" id="JAAGAX010000017">
    <property type="protein sequence ID" value="KAF2287429.1"/>
    <property type="molecule type" value="Genomic_DNA"/>
</dbReference>
<protein>
    <submittedName>
        <fullName evidence="2">Uncharacterized protein</fullName>
    </submittedName>
</protein>
<dbReference type="PANTHER" id="PTHR34560:SF1">
    <property type="entry name" value="START DOMAIN-CONTAINING PROTEIN"/>
    <property type="match status" value="1"/>
</dbReference>
<dbReference type="PANTHER" id="PTHR34560">
    <property type="entry name" value="POLYKETIDE CYCLASE/DEHYDRASE/LIPID TRANSPORT SUPERFAMILY PROTEIN"/>
    <property type="match status" value="1"/>
</dbReference>
<dbReference type="Proteomes" id="UP000467840">
    <property type="component" value="Chromosome 3"/>
</dbReference>
<evidence type="ECO:0000313" key="3">
    <source>
        <dbReference type="Proteomes" id="UP000467840"/>
    </source>
</evidence>
<name>A0A6A6KJ32_HEVBR</name>
<evidence type="ECO:0000313" key="2">
    <source>
        <dbReference type="EMBL" id="KAF2287429.1"/>
    </source>
</evidence>
<sequence>MEQKVQGGESASESMPENAQVTDKKVFYEIEENESEEIIQLKDEIDNTEQKVHSNDSVIEILQNTTLTTGMKTFGEIEEEESDVSVELKNCGKSIEQAISLVREHGFKSLGRFSSGLISEGTPNLQKGAEKDSTFVEDGESSDSEVSVEVSEEVTTVERISHESRNRSSNCDVRHVGSNSHAWEVNHNKIAPASPEQYLPIPIESNQVLRSPKMASQTYQLWIEHCETKSKWILR</sequence>
<reference evidence="2 3" key="1">
    <citation type="journal article" date="2020" name="Mol. Plant">
        <title>The Chromosome-Based Rubber Tree Genome Provides New Insights into Spurge Genome Evolution and Rubber Biosynthesis.</title>
        <authorList>
            <person name="Liu J."/>
            <person name="Shi C."/>
            <person name="Shi C.C."/>
            <person name="Li W."/>
            <person name="Zhang Q.J."/>
            <person name="Zhang Y."/>
            <person name="Li K."/>
            <person name="Lu H.F."/>
            <person name="Shi C."/>
            <person name="Zhu S.T."/>
            <person name="Xiao Z.Y."/>
            <person name="Nan H."/>
            <person name="Yue Y."/>
            <person name="Zhu X.G."/>
            <person name="Wu Y."/>
            <person name="Hong X.N."/>
            <person name="Fan G.Y."/>
            <person name="Tong Y."/>
            <person name="Zhang D."/>
            <person name="Mao C.L."/>
            <person name="Liu Y.L."/>
            <person name="Hao S.J."/>
            <person name="Liu W.Q."/>
            <person name="Lv M.Q."/>
            <person name="Zhang H.B."/>
            <person name="Liu Y."/>
            <person name="Hu-Tang G.R."/>
            <person name="Wang J.P."/>
            <person name="Wang J.H."/>
            <person name="Sun Y.H."/>
            <person name="Ni S.B."/>
            <person name="Chen W.B."/>
            <person name="Zhang X.C."/>
            <person name="Jiao Y.N."/>
            <person name="Eichler E.E."/>
            <person name="Li G.H."/>
            <person name="Liu X."/>
            <person name="Gao L.Z."/>
        </authorList>
    </citation>
    <scope>NUCLEOTIDE SEQUENCE [LARGE SCALE GENOMIC DNA]</scope>
    <source>
        <strain evidence="3">cv. GT1</strain>
        <tissue evidence="2">Leaf</tissue>
    </source>
</reference>
<accession>A0A6A6KJ32</accession>
<keyword evidence="3" id="KW-1185">Reference proteome</keyword>
<dbReference type="AlphaFoldDB" id="A0A6A6KJ32"/>
<evidence type="ECO:0000256" key="1">
    <source>
        <dbReference type="SAM" id="MobiDB-lite"/>
    </source>
</evidence>
<gene>
    <name evidence="2" type="ORF">GH714_039876</name>
</gene>
<feature type="compositionally biased region" description="Polar residues" evidence="1">
    <location>
        <begin position="9"/>
        <end position="21"/>
    </location>
</feature>